<accession>A0A3N5ZAQ5</accession>
<reference evidence="1 2" key="1">
    <citation type="submission" date="2018-11" db="EMBL/GenBank/DDBJ databases">
        <authorList>
            <person name="Ye M.-Q."/>
            <person name="Du Z.-J."/>
        </authorList>
    </citation>
    <scope>NUCLEOTIDE SEQUENCE [LARGE SCALE GENOMIC DNA]</scope>
    <source>
        <strain evidence="1 2">U0105</strain>
    </source>
</reference>
<dbReference type="AlphaFoldDB" id="A0A3N5ZAQ5"/>
<dbReference type="Proteomes" id="UP000275281">
    <property type="component" value="Unassembled WGS sequence"/>
</dbReference>
<proteinExistence type="predicted"/>
<gene>
    <name evidence="1" type="ORF">DRW07_02000</name>
</gene>
<dbReference type="InterPro" id="IPR025354">
    <property type="entry name" value="DUF4258"/>
</dbReference>
<dbReference type="EMBL" id="RPOK01000001">
    <property type="protein sequence ID" value="RPJ68204.1"/>
    <property type="molecule type" value="Genomic_DNA"/>
</dbReference>
<evidence type="ECO:0000313" key="2">
    <source>
        <dbReference type="Proteomes" id="UP000275281"/>
    </source>
</evidence>
<evidence type="ECO:0000313" key="1">
    <source>
        <dbReference type="EMBL" id="RPJ68204.1"/>
    </source>
</evidence>
<sequence length="80" mass="9070">MLSTHAKIRMKQRGFSLNQVELIIRYGEERHSKGAFVYTCTKKTCQHLRDCGQSLKDVEKCRGSYAVVSDGIVITVAKIH</sequence>
<organism evidence="1 2">
    <name type="scientific">Alteromonas sediminis</name>
    <dbReference type="NCBI Taxonomy" id="2259342"/>
    <lineage>
        <taxon>Bacteria</taxon>
        <taxon>Pseudomonadati</taxon>
        <taxon>Pseudomonadota</taxon>
        <taxon>Gammaproteobacteria</taxon>
        <taxon>Alteromonadales</taxon>
        <taxon>Alteromonadaceae</taxon>
        <taxon>Alteromonas/Salinimonas group</taxon>
        <taxon>Alteromonas</taxon>
    </lineage>
</organism>
<dbReference type="OrthoDB" id="5587990at2"/>
<dbReference type="Pfam" id="PF14076">
    <property type="entry name" value="DUF4258"/>
    <property type="match status" value="1"/>
</dbReference>
<name>A0A3N5ZAQ5_9ALTE</name>
<dbReference type="RefSeq" id="WP_124026206.1">
    <property type="nucleotide sequence ID" value="NZ_JBHRSN010000005.1"/>
</dbReference>
<comment type="caution">
    <text evidence="1">The sequence shown here is derived from an EMBL/GenBank/DDBJ whole genome shotgun (WGS) entry which is preliminary data.</text>
</comment>
<keyword evidence="2" id="KW-1185">Reference proteome</keyword>
<protein>
    <submittedName>
        <fullName evidence="1">DUF4258 domain-containing protein</fullName>
    </submittedName>
</protein>